<dbReference type="AlphaFoldDB" id="A0A6A5M6L4"/>
<reference evidence="6" key="1">
    <citation type="journal article" date="2020" name="Nat. Commun.">
        <title>Genome sequence of the cluster root forming white lupin.</title>
        <authorList>
            <person name="Hufnagel B."/>
            <person name="Marques A."/>
            <person name="Soriano A."/>
            <person name="Marques L."/>
            <person name="Divol F."/>
            <person name="Doumas P."/>
            <person name="Sallet E."/>
            <person name="Mancinotti D."/>
            <person name="Carrere S."/>
            <person name="Marande W."/>
            <person name="Arribat S."/>
            <person name="Keller J."/>
            <person name="Huneau C."/>
            <person name="Blein T."/>
            <person name="Aime D."/>
            <person name="Laguerre M."/>
            <person name="Taylor J."/>
            <person name="Schubert V."/>
            <person name="Nelson M."/>
            <person name="Geu-Flores F."/>
            <person name="Crespi M."/>
            <person name="Gallardo-Guerrero K."/>
            <person name="Delaux P.-M."/>
            <person name="Salse J."/>
            <person name="Berges H."/>
            <person name="Guyot R."/>
            <person name="Gouzy J."/>
            <person name="Peret B."/>
        </authorList>
    </citation>
    <scope>NUCLEOTIDE SEQUENCE [LARGE SCALE GENOMIC DNA]</scope>
    <source>
        <strain evidence="6">cv. Amiga</strain>
    </source>
</reference>
<accession>A0A6A5M6L4</accession>
<comment type="caution">
    <text evidence="5">The sequence shown here is derived from an EMBL/GenBank/DDBJ whole genome shotgun (WGS) entry which is preliminary data.</text>
</comment>
<evidence type="ECO:0000313" key="5">
    <source>
        <dbReference type="EMBL" id="KAE9602970.1"/>
    </source>
</evidence>
<evidence type="ECO:0000256" key="4">
    <source>
        <dbReference type="ARBA" id="ARBA00023242"/>
    </source>
</evidence>
<dbReference type="OrthoDB" id="7344096at2759"/>
<gene>
    <name evidence="5" type="ORF">Lalb_Chr12g0205251</name>
</gene>
<dbReference type="Proteomes" id="UP000447434">
    <property type="component" value="Chromosome 12"/>
</dbReference>
<name>A0A6A5M6L4_LUPAL</name>
<dbReference type="InterPro" id="IPR044159">
    <property type="entry name" value="IQM"/>
</dbReference>
<dbReference type="EMBL" id="WOCE01000012">
    <property type="protein sequence ID" value="KAE9602970.1"/>
    <property type="molecule type" value="Genomic_DNA"/>
</dbReference>
<evidence type="ECO:0000256" key="1">
    <source>
        <dbReference type="ARBA" id="ARBA00004123"/>
    </source>
</evidence>
<comment type="subcellular location">
    <subcellularLocation>
        <location evidence="2">Cytoplasm</location>
    </subcellularLocation>
    <subcellularLocation>
        <location evidence="1">Nucleus</location>
    </subcellularLocation>
</comment>
<evidence type="ECO:0000313" key="6">
    <source>
        <dbReference type="Proteomes" id="UP000447434"/>
    </source>
</evidence>
<dbReference type="GO" id="GO:0005737">
    <property type="term" value="C:cytoplasm"/>
    <property type="evidence" value="ECO:0007669"/>
    <property type="project" value="UniProtKB-SubCell"/>
</dbReference>
<sequence length="628" mass="71200">MGLYFSCPFGKYNDVEDELYSIVVKSINFGNDEIKTLVRSVSFKSQDLEPKILKSLGSRNMTVEKTVSFKRKDVENMILTKSLSLDKEQNIDISRIFKKSIEVDDQSFRPDSQAETIQSALLNPSSPKHMAALKLQKVYKSFRTRRKLADCAILVEQSWWKLLDFAELKHSSISFFDIEKHETAISRWSRARTRAAKVGKGLSKDDKAQKLALQHWLEAIDPRHRYGHNLHFYYDKWLQCQSREPFFYWLDIGEGREVNLEKCPRTKLQQQCIKYLGPMERLLYEVVVEDGKFRYKQSGELLHTSEDEHAKWIFVLSTSKILYVGKKKKGSFQHSSFLAGGATSSAGRLVIDHGVLKAVWPHSGHYRPTAENFKEFISFLQENNVNLSDVKMTPVDEDNDLSSVRSNGHLRCLSSDEDYTENVSGLETEESSVKDSIVLKGNPMETESEATLVAPSTRQSQILATKLTNLEIPKRGQVFEELEKEKEGTGKVYKSFQIESPTQETSQAFVSELDNTIPKQNFSDENGYVETIPEESILKRINSHKDMKSYQLGKQLSCKWTTGAGPRIGCVRDYPCELQFRALEQVSLSPRSGCRSKLSFAPKTPTGLSPGVSSAVSLCGDTTIEPAA</sequence>
<protein>
    <submittedName>
        <fullName evidence="5">Uncharacterized protein</fullName>
    </submittedName>
</protein>
<dbReference type="GO" id="GO:0005634">
    <property type="term" value="C:nucleus"/>
    <property type="evidence" value="ECO:0007669"/>
    <property type="project" value="UniProtKB-SubCell"/>
</dbReference>
<keyword evidence="3" id="KW-0963">Cytoplasm</keyword>
<keyword evidence="6" id="KW-1185">Reference proteome</keyword>
<evidence type="ECO:0000256" key="3">
    <source>
        <dbReference type="ARBA" id="ARBA00022490"/>
    </source>
</evidence>
<keyword evidence="4" id="KW-0539">Nucleus</keyword>
<dbReference type="PANTHER" id="PTHR31250">
    <property type="entry name" value="IQ DOMAIN-CONTAINING PROTEIN IQM3"/>
    <property type="match status" value="1"/>
</dbReference>
<organism evidence="5 6">
    <name type="scientific">Lupinus albus</name>
    <name type="common">White lupine</name>
    <name type="synonym">Lupinus termis</name>
    <dbReference type="NCBI Taxonomy" id="3870"/>
    <lineage>
        <taxon>Eukaryota</taxon>
        <taxon>Viridiplantae</taxon>
        <taxon>Streptophyta</taxon>
        <taxon>Embryophyta</taxon>
        <taxon>Tracheophyta</taxon>
        <taxon>Spermatophyta</taxon>
        <taxon>Magnoliopsida</taxon>
        <taxon>eudicotyledons</taxon>
        <taxon>Gunneridae</taxon>
        <taxon>Pentapetalae</taxon>
        <taxon>rosids</taxon>
        <taxon>fabids</taxon>
        <taxon>Fabales</taxon>
        <taxon>Fabaceae</taxon>
        <taxon>Papilionoideae</taxon>
        <taxon>50 kb inversion clade</taxon>
        <taxon>genistoids sensu lato</taxon>
        <taxon>core genistoids</taxon>
        <taxon>Genisteae</taxon>
        <taxon>Lupinus</taxon>
    </lineage>
</organism>
<proteinExistence type="predicted"/>
<dbReference type="PANTHER" id="PTHR31250:SF14">
    <property type="entry name" value="IQ DOMAIN-CONTAINING PROTEIN IQM2"/>
    <property type="match status" value="1"/>
</dbReference>
<evidence type="ECO:0000256" key="2">
    <source>
        <dbReference type="ARBA" id="ARBA00004496"/>
    </source>
</evidence>